<gene>
    <name evidence="1" type="ORF">HNQ64_002980</name>
</gene>
<proteinExistence type="predicted"/>
<sequence length="356" mass="40381">MRIKSNLSEDEFQELSRPKLKLFMSVDIVGSTHFKQRESKDRNQNWLNLFINFFQEFPDLLNTEITGLDSKLPLLRLWKALGDELIFTVELKHRKSAVQYIKALSRTMRKKVRIWHANSDATLKTLDLKGAAWLVGFPVGNAEIPLISSAGKDEENSGGTRSDDRDYIGPLVDTGFRVKEYASSRKLALSADLAYLMLVNDWDETTMQLFFEGEIPLKGVLQGKPYPIIWLDCHGHPEAEHIASSAEMNRLRDTFTGKTPAAPASLQTFLKHWLQGTQNLLCIPFIYEDLCDDFPPSPDFEKCLEASRVELRKNFYHESPADEDKAGENTMPQKVSTMIANILSDPLLSKAVKTAE</sequence>
<organism evidence="1 2">
    <name type="scientific">Prosthecobacter dejongeii</name>
    <dbReference type="NCBI Taxonomy" id="48465"/>
    <lineage>
        <taxon>Bacteria</taxon>
        <taxon>Pseudomonadati</taxon>
        <taxon>Verrucomicrobiota</taxon>
        <taxon>Verrucomicrobiia</taxon>
        <taxon>Verrucomicrobiales</taxon>
        <taxon>Verrucomicrobiaceae</taxon>
        <taxon>Prosthecobacter</taxon>
    </lineage>
</organism>
<dbReference type="AlphaFoldDB" id="A0A7W8DQU3"/>
<dbReference type="Proteomes" id="UP000534294">
    <property type="component" value="Unassembled WGS sequence"/>
</dbReference>
<comment type="caution">
    <text evidence="1">The sequence shown here is derived from an EMBL/GenBank/DDBJ whole genome shotgun (WGS) entry which is preliminary data.</text>
</comment>
<dbReference type="EMBL" id="JACHIF010000005">
    <property type="protein sequence ID" value="MBB5038717.1"/>
    <property type="molecule type" value="Genomic_DNA"/>
</dbReference>
<accession>A0A7W8DQU3</accession>
<name>A0A7W8DQU3_9BACT</name>
<reference evidence="1 2" key="1">
    <citation type="submission" date="2020-08" db="EMBL/GenBank/DDBJ databases">
        <title>Genomic Encyclopedia of Type Strains, Phase IV (KMG-IV): sequencing the most valuable type-strain genomes for metagenomic binning, comparative biology and taxonomic classification.</title>
        <authorList>
            <person name="Goeker M."/>
        </authorList>
    </citation>
    <scope>NUCLEOTIDE SEQUENCE [LARGE SCALE GENOMIC DNA]</scope>
    <source>
        <strain evidence="1 2">DSM 12251</strain>
    </source>
</reference>
<dbReference type="RefSeq" id="WP_184209755.1">
    <property type="nucleotide sequence ID" value="NZ_JACHIF010000005.1"/>
</dbReference>
<protein>
    <submittedName>
        <fullName evidence="1">Uncharacterized protein</fullName>
    </submittedName>
</protein>
<keyword evidence="2" id="KW-1185">Reference proteome</keyword>
<evidence type="ECO:0000313" key="1">
    <source>
        <dbReference type="EMBL" id="MBB5038717.1"/>
    </source>
</evidence>
<evidence type="ECO:0000313" key="2">
    <source>
        <dbReference type="Proteomes" id="UP000534294"/>
    </source>
</evidence>